<name>A0AAJ6QPU8_9ACAR</name>
<dbReference type="SMART" id="SM00192">
    <property type="entry name" value="LDLa"/>
    <property type="match status" value="1"/>
</dbReference>
<organism evidence="6 7">
    <name type="scientific">Galendromus occidentalis</name>
    <name type="common">western predatory mite</name>
    <dbReference type="NCBI Taxonomy" id="34638"/>
    <lineage>
        <taxon>Eukaryota</taxon>
        <taxon>Metazoa</taxon>
        <taxon>Ecdysozoa</taxon>
        <taxon>Arthropoda</taxon>
        <taxon>Chelicerata</taxon>
        <taxon>Arachnida</taxon>
        <taxon>Acari</taxon>
        <taxon>Parasitiformes</taxon>
        <taxon>Mesostigmata</taxon>
        <taxon>Gamasina</taxon>
        <taxon>Phytoseioidea</taxon>
        <taxon>Phytoseiidae</taxon>
        <taxon>Typhlodrominae</taxon>
        <taxon>Galendromus</taxon>
    </lineage>
</organism>
<keyword evidence="2 3" id="KW-1015">Disulfide bond</keyword>
<dbReference type="SUPFAM" id="SSF57424">
    <property type="entry name" value="LDL receptor-like module"/>
    <property type="match status" value="1"/>
</dbReference>
<dbReference type="SUPFAM" id="SSF49854">
    <property type="entry name" value="Spermadhesin, CUB domain"/>
    <property type="match status" value="1"/>
</dbReference>
<dbReference type="PANTHER" id="PTHR24251">
    <property type="entry name" value="OVOCHYMASE-RELATED"/>
    <property type="match status" value="1"/>
</dbReference>
<evidence type="ECO:0000313" key="6">
    <source>
        <dbReference type="Proteomes" id="UP000694867"/>
    </source>
</evidence>
<feature type="transmembrane region" description="Helical" evidence="4">
    <location>
        <begin position="837"/>
        <end position="861"/>
    </location>
</feature>
<dbReference type="KEGG" id="goe:100905620"/>
<comment type="caution">
    <text evidence="3">Lacks conserved residue(s) required for the propagation of feature annotation.</text>
</comment>
<keyword evidence="6" id="KW-1185">Reference proteome</keyword>
<dbReference type="InterPro" id="IPR002172">
    <property type="entry name" value="LDrepeatLR_classA_rpt"/>
</dbReference>
<dbReference type="Gene3D" id="2.60.120.290">
    <property type="entry name" value="Spermadhesin, CUB domain"/>
    <property type="match status" value="1"/>
</dbReference>
<dbReference type="AlphaFoldDB" id="A0AAJ6QPU8"/>
<keyword evidence="1" id="KW-0677">Repeat</keyword>
<evidence type="ECO:0000256" key="3">
    <source>
        <dbReference type="PROSITE-ProRule" id="PRU00124"/>
    </source>
</evidence>
<dbReference type="CDD" id="cd00112">
    <property type="entry name" value="LDLa"/>
    <property type="match status" value="1"/>
</dbReference>
<feature type="chain" id="PRO_5042555981" evidence="5">
    <location>
        <begin position="18"/>
        <end position="878"/>
    </location>
</feature>
<dbReference type="Gene3D" id="4.10.400.10">
    <property type="entry name" value="Low-density Lipoprotein Receptor"/>
    <property type="match status" value="1"/>
</dbReference>
<keyword evidence="4" id="KW-1133">Transmembrane helix</keyword>
<dbReference type="InterPro" id="IPR036055">
    <property type="entry name" value="LDL_receptor-like_sf"/>
</dbReference>
<evidence type="ECO:0000313" key="7">
    <source>
        <dbReference type="RefSeq" id="XP_003741909.1"/>
    </source>
</evidence>
<proteinExistence type="predicted"/>
<evidence type="ECO:0000256" key="4">
    <source>
        <dbReference type="SAM" id="Phobius"/>
    </source>
</evidence>
<protein>
    <submittedName>
        <fullName evidence="7">Uncharacterized protein LOC100905620</fullName>
    </submittedName>
</protein>
<keyword evidence="5" id="KW-0732">Signal</keyword>
<dbReference type="PROSITE" id="PS50068">
    <property type="entry name" value="LDLRA_2"/>
    <property type="match status" value="1"/>
</dbReference>
<dbReference type="RefSeq" id="XP_003741909.1">
    <property type="nucleotide sequence ID" value="XM_003741861.2"/>
</dbReference>
<evidence type="ECO:0000256" key="5">
    <source>
        <dbReference type="SAM" id="SignalP"/>
    </source>
</evidence>
<gene>
    <name evidence="7" type="primary">LOC100905620</name>
</gene>
<feature type="signal peptide" evidence="5">
    <location>
        <begin position="1"/>
        <end position="17"/>
    </location>
</feature>
<keyword evidence="4" id="KW-0812">Transmembrane</keyword>
<dbReference type="GeneID" id="100905620"/>
<evidence type="ECO:0000256" key="2">
    <source>
        <dbReference type="ARBA" id="ARBA00023157"/>
    </source>
</evidence>
<accession>A0AAJ6QPU8</accession>
<dbReference type="InterPro" id="IPR035914">
    <property type="entry name" value="Sperma_CUB_dom_sf"/>
</dbReference>
<feature type="disulfide bond" evidence="3">
    <location>
        <begin position="800"/>
        <end position="815"/>
    </location>
</feature>
<sequence length="878" mass="95127">MLKHACLIFFLIGAAKAKKSHPFTANCTVPEESFKIGLDQQVYINCQPGWQKGNILIDGNGTTQGGLSLDISAVTNLKSLQAIQIYAVADNVTDQLIYEGIPEAKRWLVTGHEKIRIRLASDGKSAVSLTVYPKCGGTFSVPSFVSPQLPNKKLAAPVNVTCTFDFTEAASIEFTKFQLAKTSEARFVLHRDDKKFEGPFVDKAPDHMVIVQKSASFSLRLDLNDSNQEVAFTRQSLSDKGRCGGSDMIATDKVDFTVTVKGADAAGQLSCLWLIMAPENQKLSLKVSNIALEHVDDLLSVVDAGDLAGKPLLQITALNQKSAPVISSGKYLMVSLNSNNFDGKEGFNFSATPISSGGHIEKSGTMTLRETSKFVLTTDVTENLLVSFSSLTKLSGAQKIAVSADSMELVTFDANRQPFDLSSPDSELLVEATGFPTTDVNVTVTSKPAGSGCSRTFTAAQKSNARLIGSCMGMCTWIIKPNVAADLAELFLKVLPNNVPSATIHHFRNMDAKVSIANSADPFHISYQVRDGAWIEFDCSNVKDFEVSYIAKAMNRDLAVTAAAGKNFTLTSPFYPGIYPQGGLFKYNVSVPDAETSYLATFRIMDLLPKHVLAIGSKGTVMNFTGTDIPGDILIPASSLKTTTFDSNFVADSDPKGGYGFHIDLSPTSSSQTLTENSKSFKTGEKCKTLRCVYIINPPRPSNLNESVSVNLTVTLPANVSLNHSDLLVWDGDSVLRNQLVAPIENLTAGGLFASMSNKLIVVYQGNLDLNLSYVVSPCSFGENSMCRRDRLCMPSSWRCDGVIRCSDGSDEYLCNDGKPPTPTPNPAPATSSGWKIAFWIFAPIFILLGVALNRGVPLLIQRLRDSRYQQFHDLGEH</sequence>
<reference evidence="7" key="1">
    <citation type="submission" date="2025-08" db="UniProtKB">
        <authorList>
            <consortium name="RefSeq"/>
        </authorList>
    </citation>
    <scope>IDENTIFICATION</scope>
</reference>
<keyword evidence="4" id="KW-0472">Membrane</keyword>
<dbReference type="Proteomes" id="UP000694867">
    <property type="component" value="Unplaced"/>
</dbReference>
<evidence type="ECO:0000256" key="1">
    <source>
        <dbReference type="ARBA" id="ARBA00022737"/>
    </source>
</evidence>